<dbReference type="Proteomes" id="UP000318571">
    <property type="component" value="Chromosome 9"/>
</dbReference>
<comment type="caution">
    <text evidence="3">The sequence shown here is derived from an EMBL/GenBank/DDBJ whole genome shotgun (WGS) entry which is preliminary data.</text>
</comment>
<dbReference type="GO" id="GO:0005634">
    <property type="term" value="C:nucleus"/>
    <property type="evidence" value="ECO:0007669"/>
    <property type="project" value="TreeGrafter"/>
</dbReference>
<accession>A0A553NZS3</accession>
<organism evidence="3 4">
    <name type="scientific">Tigriopus californicus</name>
    <name type="common">Marine copepod</name>
    <dbReference type="NCBI Taxonomy" id="6832"/>
    <lineage>
        <taxon>Eukaryota</taxon>
        <taxon>Metazoa</taxon>
        <taxon>Ecdysozoa</taxon>
        <taxon>Arthropoda</taxon>
        <taxon>Crustacea</taxon>
        <taxon>Multicrustacea</taxon>
        <taxon>Hexanauplia</taxon>
        <taxon>Copepoda</taxon>
        <taxon>Harpacticoida</taxon>
        <taxon>Harpacticidae</taxon>
        <taxon>Tigriopus</taxon>
    </lineage>
</organism>
<dbReference type="Pfam" id="PF13862">
    <property type="entry name" value="BCCIP"/>
    <property type="match status" value="1"/>
</dbReference>
<sequence>MASSKKRAHLTLETPEDTSSSESSGGEEGEGVSSSDEMGGIQNGQGGGLAAESEIQVEFEARTPESCHFHGVLRLLQGLFKYPHDIPLAQLAETLIQQRQVGSVVTQSADTDDEDDEEEELAAGMNPDFSANNDVFGLLTLFNISDHTPLARAVVKYLDSIALKESDKIFLKSLTQGGGPGAQSAGLIISERIVNLPSQISVPLFETLFSEIQKAKARGLPFNFQHYVLITQVLKEDGPGPAQGDHFVKVEEEIIQEHAERVIETMPAGYGGTKPASLRGNDVYEPNWRILVLAENKSQVVMEAIKTAFPI</sequence>
<keyword evidence="4" id="KW-1185">Reference proteome</keyword>
<gene>
    <name evidence="3" type="ORF">TCAL_01256</name>
</gene>
<evidence type="ECO:0000256" key="2">
    <source>
        <dbReference type="SAM" id="MobiDB-lite"/>
    </source>
</evidence>
<evidence type="ECO:0000256" key="1">
    <source>
        <dbReference type="ARBA" id="ARBA00006781"/>
    </source>
</evidence>
<evidence type="ECO:0000313" key="4">
    <source>
        <dbReference type="Proteomes" id="UP000318571"/>
    </source>
</evidence>
<comment type="similarity">
    <text evidence="1">Belongs to the BCP1 family.</text>
</comment>
<evidence type="ECO:0008006" key="5">
    <source>
        <dbReference type="Google" id="ProtNLM"/>
    </source>
</evidence>
<dbReference type="OrthoDB" id="27543at2759"/>
<dbReference type="OMA" id="CINRERD"/>
<dbReference type="STRING" id="6832.A0A553NZS3"/>
<name>A0A553NZS3_TIGCA</name>
<protein>
    <recommendedName>
        <fullName evidence="5">Protein BCCIP homolog</fullName>
    </recommendedName>
</protein>
<dbReference type="AlphaFoldDB" id="A0A553NZS3"/>
<proteinExistence type="inferred from homology"/>
<dbReference type="PANTHER" id="PTHR13261:SF0">
    <property type="entry name" value="BRCA2 AND CDKN1A-INTERACTING PROTEIN"/>
    <property type="match status" value="1"/>
</dbReference>
<feature type="region of interest" description="Disordered" evidence="2">
    <location>
        <begin position="1"/>
        <end position="50"/>
    </location>
</feature>
<dbReference type="PANTHER" id="PTHR13261">
    <property type="entry name" value="BRCA2 AND CDKN1A INTERACTING PROTEIN"/>
    <property type="match status" value="1"/>
</dbReference>
<feature type="compositionally biased region" description="Low complexity" evidence="2">
    <location>
        <begin position="31"/>
        <end position="40"/>
    </location>
</feature>
<reference evidence="3 4" key="1">
    <citation type="journal article" date="2018" name="Nat. Ecol. Evol.">
        <title>Genomic signatures of mitonuclear coevolution across populations of Tigriopus californicus.</title>
        <authorList>
            <person name="Barreto F.S."/>
            <person name="Watson E.T."/>
            <person name="Lima T.G."/>
            <person name="Willett C.S."/>
            <person name="Edmands S."/>
            <person name="Li W."/>
            <person name="Burton R.S."/>
        </authorList>
    </citation>
    <scope>NUCLEOTIDE SEQUENCE [LARGE SCALE GENOMIC DNA]</scope>
    <source>
        <strain evidence="3 4">San Diego</strain>
    </source>
</reference>
<dbReference type="EMBL" id="VCGU01000009">
    <property type="protein sequence ID" value="TRY70944.1"/>
    <property type="molecule type" value="Genomic_DNA"/>
</dbReference>
<dbReference type="InterPro" id="IPR025602">
    <property type="entry name" value="BCP1_family"/>
</dbReference>
<evidence type="ECO:0000313" key="3">
    <source>
        <dbReference type="EMBL" id="TRY70944.1"/>
    </source>
</evidence>